<dbReference type="Pfam" id="PF01494">
    <property type="entry name" value="FAD_binding_3"/>
    <property type="match status" value="1"/>
</dbReference>
<dbReference type="Proteomes" id="UP000287394">
    <property type="component" value="Chromosome"/>
</dbReference>
<dbReference type="KEGG" id="ccot:CCAX7_47930"/>
<dbReference type="GO" id="GO:0016628">
    <property type="term" value="F:oxidoreductase activity, acting on the CH-CH group of donors, NAD or NADP as acceptor"/>
    <property type="evidence" value="ECO:0007669"/>
    <property type="project" value="InterPro"/>
</dbReference>
<reference evidence="1 2" key="1">
    <citation type="journal article" date="2019" name="Int. J. Syst. Evol. Microbiol.">
        <title>Capsulimonas corticalis gen. nov., sp. nov., an aerobic capsulated bacterium, of a novel bacterial order, Capsulimonadales ord. nov., of the class Armatimonadia of the phylum Armatimonadetes.</title>
        <authorList>
            <person name="Li J."/>
            <person name="Kudo C."/>
            <person name="Tonouchi A."/>
        </authorList>
    </citation>
    <scope>NUCLEOTIDE SEQUENCE [LARGE SCALE GENOMIC DNA]</scope>
    <source>
        <strain evidence="1 2">AX-7</strain>
    </source>
</reference>
<sequence length="398" mass="43202">MTRDYDVIVCGAGPAGACAAYETATAGLNTLIIEKRTLPRYKTCGGGVPLTVEADLPKLVPDAFVEATVTHLRHTWNFADPHLAAINPDSAQPQMSLWMVQRSVFDNALTERAVAAGAELRDGLSVRAVEPEGDHRVRVTTTDGDVYHARHIIGGDGANGPIARCADLRKTRLLAIALEAEIPHEWGVGHETLRPEIGHLEYAVRKGYGWVFPKAHHLSVGAGMFGARSDDGRGEARKDELARWVTGYLDALDVPYDPKDIEYHGHPLPLWNGSEPVEAWNGRLLLAGDAAGMVNPLFGDGISYACRSGALAGQTIAVGKSARWTTILAEEFAASHDASGKIARFFYQFPSVCYKMGVKRPNSTRTAARLISGDLKFDAVIDRLPWSNLMAKSKKPAW</sequence>
<name>A0A402CQ86_9BACT</name>
<keyword evidence="2" id="KW-1185">Reference proteome</keyword>
<dbReference type="RefSeq" id="WP_119319558.1">
    <property type="nucleotide sequence ID" value="NZ_AP025739.1"/>
</dbReference>
<dbReference type="AlphaFoldDB" id="A0A402CQ86"/>
<dbReference type="GO" id="GO:0071949">
    <property type="term" value="F:FAD binding"/>
    <property type="evidence" value="ECO:0007669"/>
    <property type="project" value="InterPro"/>
</dbReference>
<dbReference type="InterPro" id="IPR011777">
    <property type="entry name" value="Geranylgeranyl_Rdtase_fam"/>
</dbReference>
<protein>
    <submittedName>
        <fullName evidence="1">Uncharacterized protein</fullName>
    </submittedName>
</protein>
<gene>
    <name evidence="1" type="ORF">CCAX7_47930</name>
</gene>
<dbReference type="EMBL" id="AP025739">
    <property type="protein sequence ID" value="BDI32742.1"/>
    <property type="molecule type" value="Genomic_DNA"/>
</dbReference>
<dbReference type="InterPro" id="IPR050407">
    <property type="entry name" value="Geranylgeranyl_reductase"/>
</dbReference>
<organism evidence="1 2">
    <name type="scientific">Capsulimonas corticalis</name>
    <dbReference type="NCBI Taxonomy" id="2219043"/>
    <lineage>
        <taxon>Bacteria</taxon>
        <taxon>Bacillati</taxon>
        <taxon>Armatimonadota</taxon>
        <taxon>Armatimonadia</taxon>
        <taxon>Capsulimonadales</taxon>
        <taxon>Capsulimonadaceae</taxon>
        <taxon>Capsulimonas</taxon>
    </lineage>
</organism>
<dbReference type="Gene3D" id="3.50.50.60">
    <property type="entry name" value="FAD/NAD(P)-binding domain"/>
    <property type="match status" value="1"/>
</dbReference>
<accession>A0A402CQ86</accession>
<dbReference type="SUPFAM" id="SSF51905">
    <property type="entry name" value="FAD/NAD(P)-binding domain"/>
    <property type="match status" value="1"/>
</dbReference>
<dbReference type="PANTHER" id="PTHR42685:SF22">
    <property type="entry name" value="CONDITIONED MEDIUM FACTOR RECEPTOR 1"/>
    <property type="match status" value="1"/>
</dbReference>
<dbReference type="InterPro" id="IPR002938">
    <property type="entry name" value="FAD-bd"/>
</dbReference>
<evidence type="ECO:0000313" key="2">
    <source>
        <dbReference type="Proteomes" id="UP000287394"/>
    </source>
</evidence>
<dbReference type="PRINTS" id="PR00420">
    <property type="entry name" value="RNGMNOXGNASE"/>
</dbReference>
<dbReference type="PANTHER" id="PTHR42685">
    <property type="entry name" value="GERANYLGERANYL DIPHOSPHATE REDUCTASE"/>
    <property type="match status" value="1"/>
</dbReference>
<dbReference type="NCBIfam" id="TIGR02032">
    <property type="entry name" value="GG-red-SF"/>
    <property type="match status" value="1"/>
</dbReference>
<dbReference type="OrthoDB" id="9806565at2"/>
<evidence type="ECO:0000313" key="1">
    <source>
        <dbReference type="EMBL" id="BDI32742.1"/>
    </source>
</evidence>
<dbReference type="InterPro" id="IPR036188">
    <property type="entry name" value="FAD/NAD-bd_sf"/>
</dbReference>
<proteinExistence type="predicted"/>